<name>A0A809RC48_9BACT</name>
<gene>
    <name evidence="1" type="ORF">NPRO_18130</name>
</gene>
<dbReference type="GO" id="GO:0009423">
    <property type="term" value="P:chorismate biosynthetic process"/>
    <property type="evidence" value="ECO:0007669"/>
    <property type="project" value="TreeGrafter"/>
</dbReference>
<dbReference type="Proteomes" id="UP000662873">
    <property type="component" value="Chromosome"/>
</dbReference>
<dbReference type="Gene3D" id="3.40.50.10860">
    <property type="entry name" value="Leucine Dehydrogenase, chain A, domain 1"/>
    <property type="match status" value="1"/>
</dbReference>
<dbReference type="KEGG" id="npy:NPRO_18130"/>
<evidence type="ECO:0000313" key="1">
    <source>
        <dbReference type="EMBL" id="BBO24218.1"/>
    </source>
</evidence>
<dbReference type="SUPFAM" id="SSF51735">
    <property type="entry name" value="NAD(P)-binding Rossmann-fold domains"/>
    <property type="match status" value="1"/>
</dbReference>
<dbReference type="Gene3D" id="3.40.50.720">
    <property type="entry name" value="NAD(P)-binding Rossmann-like Domain"/>
    <property type="match status" value="1"/>
</dbReference>
<dbReference type="SUPFAM" id="SSF53223">
    <property type="entry name" value="Aminoacid dehydrogenase-like, N-terminal domain"/>
    <property type="match status" value="1"/>
</dbReference>
<dbReference type="PANTHER" id="PTHR21089">
    <property type="entry name" value="SHIKIMATE DEHYDROGENASE"/>
    <property type="match status" value="1"/>
</dbReference>
<dbReference type="InterPro" id="IPR046346">
    <property type="entry name" value="Aminoacid_DH-like_N_sf"/>
</dbReference>
<dbReference type="GO" id="GO:0005829">
    <property type="term" value="C:cytosol"/>
    <property type="evidence" value="ECO:0007669"/>
    <property type="project" value="TreeGrafter"/>
</dbReference>
<evidence type="ECO:0000313" key="2">
    <source>
        <dbReference type="Proteomes" id="UP000662873"/>
    </source>
</evidence>
<dbReference type="PANTHER" id="PTHR21089:SF1">
    <property type="entry name" value="BIFUNCTIONAL 3-DEHYDROQUINATE DEHYDRATASE_SHIKIMATE DEHYDROGENASE, CHLOROPLASTIC"/>
    <property type="match status" value="1"/>
</dbReference>
<dbReference type="AlphaFoldDB" id="A0A809RC48"/>
<reference evidence="1" key="1">
    <citation type="journal article" name="DNA Res.">
        <title>The physiological potential of anammox bacteria as revealed by their core genome structure.</title>
        <authorList>
            <person name="Okubo T."/>
            <person name="Toyoda A."/>
            <person name="Fukuhara K."/>
            <person name="Uchiyama I."/>
            <person name="Harigaya Y."/>
            <person name="Kuroiwa M."/>
            <person name="Suzuki T."/>
            <person name="Murakami Y."/>
            <person name="Suwa Y."/>
            <person name="Takami H."/>
        </authorList>
    </citation>
    <scope>NUCLEOTIDE SEQUENCE</scope>
    <source>
        <strain evidence="1">317325-2</strain>
    </source>
</reference>
<dbReference type="GO" id="GO:0050661">
    <property type="term" value="F:NADP binding"/>
    <property type="evidence" value="ECO:0007669"/>
    <property type="project" value="TreeGrafter"/>
</dbReference>
<dbReference type="InterPro" id="IPR022893">
    <property type="entry name" value="Shikimate_DH_fam"/>
</dbReference>
<dbReference type="EMBL" id="AP021858">
    <property type="protein sequence ID" value="BBO24218.1"/>
    <property type="molecule type" value="Genomic_DNA"/>
</dbReference>
<proteinExistence type="predicted"/>
<dbReference type="GO" id="GO:0019632">
    <property type="term" value="P:shikimate metabolic process"/>
    <property type="evidence" value="ECO:0007669"/>
    <property type="project" value="TreeGrafter"/>
</dbReference>
<organism evidence="1 2">
    <name type="scientific">Candidatus Nitrosymbiomonas proteolyticus</name>
    <dbReference type="NCBI Taxonomy" id="2608984"/>
    <lineage>
        <taxon>Bacteria</taxon>
        <taxon>Bacillati</taxon>
        <taxon>Armatimonadota</taxon>
        <taxon>Armatimonadota incertae sedis</taxon>
        <taxon>Candidatus Nitrosymbiomonas</taxon>
    </lineage>
</organism>
<dbReference type="GO" id="GO:0004764">
    <property type="term" value="F:shikimate 3-dehydrogenase (NADP+) activity"/>
    <property type="evidence" value="ECO:0007669"/>
    <property type="project" value="InterPro"/>
</dbReference>
<protein>
    <submittedName>
        <fullName evidence="1">Shikimate 5-dehydrogenase</fullName>
    </submittedName>
</protein>
<sequence>MGAAFSSPPTPLSEWSELAANESGGLRVAVAGEDPIANVVCALTRIALEALGEPTEVVRVNSPIGKFESCVNGLVERGFKGVHVVNPLKVAAARLGERFYMSEHSMGVANTLLLQGERVYAKNTESIAYAKRLESLEPGVALVLGAGQGARSVSVSLLTAGWKVRVWNQGRMKSSVLVPLLSRYGDIELIPHPNPSGCSLIINATPLGAKAGEMPPLDWVNIRRGTLVFDRMFRNVATDFVREARNRGLRAIDGRELFAEQMALALEWWLDKPVPPAPVRLALGMRN</sequence>
<dbReference type="InterPro" id="IPR036291">
    <property type="entry name" value="NAD(P)-bd_dom_sf"/>
</dbReference>
<accession>A0A809RC48</accession>